<feature type="region of interest" description="Disordered" evidence="1">
    <location>
        <begin position="1"/>
        <end position="22"/>
    </location>
</feature>
<reference evidence="2" key="1">
    <citation type="submission" date="2014-11" db="EMBL/GenBank/DDBJ databases">
        <authorList>
            <person name="Amaro Gonzalez C."/>
        </authorList>
    </citation>
    <scope>NUCLEOTIDE SEQUENCE</scope>
</reference>
<sequence length="93" mass="10536">METRRKSDRKAHVTQKDNHSTAASNCLSKGSYTTLTKELLCQLTATPTLPGRFGHLLPVRHKDSSSKDFIFPEVEPIPFQYLRPATCLTFMLQ</sequence>
<evidence type="ECO:0000313" key="2">
    <source>
        <dbReference type="EMBL" id="JAH06588.1"/>
    </source>
</evidence>
<dbReference type="AlphaFoldDB" id="A0A0E9PRU3"/>
<protein>
    <submittedName>
        <fullName evidence="2">Uncharacterized protein</fullName>
    </submittedName>
</protein>
<organism evidence="2">
    <name type="scientific">Anguilla anguilla</name>
    <name type="common">European freshwater eel</name>
    <name type="synonym">Muraena anguilla</name>
    <dbReference type="NCBI Taxonomy" id="7936"/>
    <lineage>
        <taxon>Eukaryota</taxon>
        <taxon>Metazoa</taxon>
        <taxon>Chordata</taxon>
        <taxon>Craniata</taxon>
        <taxon>Vertebrata</taxon>
        <taxon>Euteleostomi</taxon>
        <taxon>Actinopterygii</taxon>
        <taxon>Neopterygii</taxon>
        <taxon>Teleostei</taxon>
        <taxon>Anguilliformes</taxon>
        <taxon>Anguillidae</taxon>
        <taxon>Anguilla</taxon>
    </lineage>
</organism>
<evidence type="ECO:0000256" key="1">
    <source>
        <dbReference type="SAM" id="MobiDB-lite"/>
    </source>
</evidence>
<reference evidence="2" key="2">
    <citation type="journal article" date="2015" name="Fish Shellfish Immunol.">
        <title>Early steps in the European eel (Anguilla anguilla)-Vibrio vulnificus interaction in the gills: Role of the RtxA13 toxin.</title>
        <authorList>
            <person name="Callol A."/>
            <person name="Pajuelo D."/>
            <person name="Ebbesson L."/>
            <person name="Teles M."/>
            <person name="MacKenzie S."/>
            <person name="Amaro C."/>
        </authorList>
    </citation>
    <scope>NUCLEOTIDE SEQUENCE</scope>
</reference>
<feature type="compositionally biased region" description="Basic and acidic residues" evidence="1">
    <location>
        <begin position="1"/>
        <end position="19"/>
    </location>
</feature>
<accession>A0A0E9PRU3</accession>
<dbReference type="EMBL" id="GBXM01101989">
    <property type="protein sequence ID" value="JAH06588.1"/>
    <property type="molecule type" value="Transcribed_RNA"/>
</dbReference>
<proteinExistence type="predicted"/>
<name>A0A0E9PRU3_ANGAN</name>